<gene>
    <name evidence="2" type="ORF">SAMN05444388_11094</name>
</gene>
<evidence type="ECO:0000313" key="3">
    <source>
        <dbReference type="Proteomes" id="UP000184112"/>
    </source>
</evidence>
<dbReference type="Pfam" id="PF14135">
    <property type="entry name" value="DUF4302"/>
    <property type="match status" value="1"/>
</dbReference>
<dbReference type="PROSITE" id="PS51257">
    <property type="entry name" value="PROKAR_LIPOPROTEIN"/>
    <property type="match status" value="1"/>
</dbReference>
<proteinExistence type="predicted"/>
<feature type="chain" id="PRO_5012138353" description="DUF4302 domain-containing protein" evidence="1">
    <location>
        <begin position="28"/>
        <end position="447"/>
    </location>
</feature>
<dbReference type="Proteomes" id="UP000184112">
    <property type="component" value="Unassembled WGS sequence"/>
</dbReference>
<reference evidence="2 3" key="1">
    <citation type="submission" date="2016-11" db="EMBL/GenBank/DDBJ databases">
        <authorList>
            <person name="Jaros S."/>
            <person name="Januszkiewicz K."/>
            <person name="Wedrychowicz H."/>
        </authorList>
    </citation>
    <scope>NUCLEOTIDE SEQUENCE [LARGE SCALE GENOMIC DNA]</scope>
    <source>
        <strain evidence="2 3">DSM 6792</strain>
    </source>
</reference>
<feature type="signal peptide" evidence="1">
    <location>
        <begin position="1"/>
        <end position="27"/>
    </location>
</feature>
<dbReference type="EMBL" id="FQWH01000010">
    <property type="protein sequence ID" value="SHH40802.1"/>
    <property type="molecule type" value="Genomic_DNA"/>
</dbReference>
<dbReference type="InterPro" id="IPR025396">
    <property type="entry name" value="DUF4302"/>
</dbReference>
<name>A0A1M5SQK9_FLAJO</name>
<organism evidence="2 3">
    <name type="scientific">Flavobacterium johnsoniae</name>
    <name type="common">Cytophaga johnsonae</name>
    <dbReference type="NCBI Taxonomy" id="986"/>
    <lineage>
        <taxon>Bacteria</taxon>
        <taxon>Pseudomonadati</taxon>
        <taxon>Bacteroidota</taxon>
        <taxon>Flavobacteriia</taxon>
        <taxon>Flavobacteriales</taxon>
        <taxon>Flavobacteriaceae</taxon>
        <taxon>Flavobacterium</taxon>
    </lineage>
</organism>
<accession>A0A1M5SQK9</accession>
<keyword evidence="1" id="KW-0732">Signal</keyword>
<evidence type="ECO:0000256" key="1">
    <source>
        <dbReference type="SAM" id="SignalP"/>
    </source>
</evidence>
<evidence type="ECO:0008006" key="4">
    <source>
        <dbReference type="Google" id="ProtNLM"/>
    </source>
</evidence>
<dbReference type="RefSeq" id="WP_073410484.1">
    <property type="nucleotide sequence ID" value="NZ_FQWH01000010.1"/>
</dbReference>
<evidence type="ECO:0000313" key="2">
    <source>
        <dbReference type="EMBL" id="SHH40802.1"/>
    </source>
</evidence>
<protein>
    <recommendedName>
        <fullName evidence="4">DUF4302 domain-containing protein</fullName>
    </recommendedName>
</protein>
<dbReference type="AlphaFoldDB" id="A0A1M5SQK9"/>
<sequence length="447" mass="49680">MKIKHIYKFLLVGLVAVIMGACTSTEADPKFDESPIERLNARKKELNDLLLSSADGWKAVYYTDSTQLGAWTHLFKFLPDGKVDMASDFDDDTDIHRSQYDIQLGSAVSLVFTTANRIHLLSESDNYPTPALVGKGHLGDFQFFYYGQENGEIIFRTNRSFQELRFKKATAKDWDDLHDNTPVIEAITGEITSPLFRLLEINDGAAVQNYDLDYNADARFGVAASLVPGSNDLINMSFAFTPAGAVVEPPVEVKGQKLTNFSYNSTDDTFVSTGTGGVKATIKYTTVPPVITDDYKKGIDGQPQFVISYIAANLYSAPTTSNYFRSLILKANAALPANQSIARIQIYFNSAFGNYIEYRFNGGRPSVYHNFTTTPNNTAKTLVFNHDSWDNGSVIIPAPAFLKDLDAEFFTPAGMYIKKENFTISFINTIYTMTSASSSFRTTTYQL</sequence>